<evidence type="ECO:0000313" key="9">
    <source>
        <dbReference type="Proteomes" id="UP001307849"/>
    </source>
</evidence>
<keyword evidence="9" id="KW-1185">Reference proteome</keyword>
<evidence type="ECO:0000256" key="1">
    <source>
        <dbReference type="ARBA" id="ARBA00022723"/>
    </source>
</evidence>
<evidence type="ECO:0000256" key="2">
    <source>
        <dbReference type="ARBA" id="ARBA00022771"/>
    </source>
</evidence>
<evidence type="ECO:0000259" key="7">
    <source>
        <dbReference type="PROSITE" id="PS51999"/>
    </source>
</evidence>
<evidence type="ECO:0000256" key="4">
    <source>
        <dbReference type="PROSITE-ProRule" id="PRU01343"/>
    </source>
</evidence>
<keyword evidence="1" id="KW-0479">Metal-binding</keyword>
<dbReference type="Proteomes" id="UP001307849">
    <property type="component" value="Unassembled WGS sequence"/>
</dbReference>
<accession>A0AAN8RJQ6</accession>
<dbReference type="EMBL" id="JAVHJM010000010">
    <property type="protein sequence ID" value="KAK6504146.1"/>
    <property type="molecule type" value="Genomic_DNA"/>
</dbReference>
<protein>
    <recommendedName>
        <fullName evidence="7">GRF-type domain-containing protein</fullName>
    </recommendedName>
</protein>
<feature type="region of interest" description="Disordered" evidence="6">
    <location>
        <begin position="420"/>
        <end position="498"/>
    </location>
</feature>
<feature type="region of interest" description="Disordered" evidence="6">
    <location>
        <begin position="252"/>
        <end position="312"/>
    </location>
</feature>
<keyword evidence="2 4" id="KW-0863">Zinc-finger</keyword>
<evidence type="ECO:0000313" key="8">
    <source>
        <dbReference type="EMBL" id="KAK6504146.1"/>
    </source>
</evidence>
<evidence type="ECO:0000256" key="5">
    <source>
        <dbReference type="SAM" id="Coils"/>
    </source>
</evidence>
<feature type="compositionally biased region" description="Low complexity" evidence="6">
    <location>
        <begin position="451"/>
        <end position="463"/>
    </location>
</feature>
<keyword evidence="5" id="KW-0175">Coiled coil</keyword>
<evidence type="ECO:0000256" key="6">
    <source>
        <dbReference type="SAM" id="MobiDB-lite"/>
    </source>
</evidence>
<feature type="compositionally biased region" description="Polar residues" evidence="6">
    <location>
        <begin position="478"/>
        <end position="498"/>
    </location>
</feature>
<feature type="compositionally biased region" description="Polar residues" evidence="6">
    <location>
        <begin position="181"/>
        <end position="190"/>
    </location>
</feature>
<keyword evidence="3" id="KW-0862">Zinc</keyword>
<feature type="region of interest" description="Disordered" evidence="6">
    <location>
        <begin position="204"/>
        <end position="230"/>
    </location>
</feature>
<feature type="coiled-coil region" evidence="5">
    <location>
        <begin position="500"/>
        <end position="569"/>
    </location>
</feature>
<gene>
    <name evidence="8" type="ORF">TWF506_002354</name>
</gene>
<dbReference type="AlphaFoldDB" id="A0AAN8RJQ6"/>
<name>A0AAN8RJQ6_9PEZI</name>
<feature type="compositionally biased region" description="Acidic residues" evidence="6">
    <location>
        <begin position="125"/>
        <end position="136"/>
    </location>
</feature>
<dbReference type="GO" id="GO:0008270">
    <property type="term" value="F:zinc ion binding"/>
    <property type="evidence" value="ECO:0007669"/>
    <property type="project" value="UniProtKB-KW"/>
</dbReference>
<reference evidence="8 9" key="1">
    <citation type="submission" date="2019-10" db="EMBL/GenBank/DDBJ databases">
        <authorList>
            <person name="Palmer J.M."/>
        </authorList>
    </citation>
    <scope>NUCLEOTIDE SEQUENCE [LARGE SCALE GENOMIC DNA]</scope>
    <source>
        <strain evidence="8 9">TWF506</strain>
    </source>
</reference>
<comment type="caution">
    <text evidence="8">The sequence shown here is derived from an EMBL/GenBank/DDBJ whole genome shotgun (WGS) entry which is preliminary data.</text>
</comment>
<feature type="domain" description="GRF-type" evidence="7">
    <location>
        <begin position="1"/>
        <end position="31"/>
    </location>
</feature>
<evidence type="ECO:0000256" key="3">
    <source>
        <dbReference type="ARBA" id="ARBA00022833"/>
    </source>
</evidence>
<sequence length="578" mass="62877">MGKNEGRQFWTCSKKSGPRPGCGFWMWIEEAKDRERKALMVNGQMPPNKGTPSRRLRQTKISDSFHPGKAGEGSFSKKSISSTGKGKAAVGCKEAELEEDEDVISIPSDIENNPEEGVTYHLDTDSDGDTQFEDAVGEPVQDYNVGASANRVPSPTVNPQHPPDDVPSDESSDGPRKIARTKNNTSPSKHLLDSLTTMSAFHIPPSTQSTVADTPPIAYQNPENRSMSTAAKERYARQWDFDNVDPVSFPDLGPYLKRPAPPPPVLQPNGVGSLASGSGVPTFDPANPLRPRSGDSANGMHSGAFPNSSHAGRVLSNASYTTALQSRSVPLEGKAVPNGLLAPSTPQRYPGIPGTPGSSMADLPIDVTDEVFAVLKHADAPLDPNFFQDIREILKKSFGKQRGYYMSREMARRERDKLRLQIEQQQQQQSYNENRGQSMPPPITPMQSFIPATQSFPSSSQSFGPPPTDSFAAPPPSQSFVPSTPTPIRNGSQSSNTKEAAMLRAQNENLRHTVETLRKEVKNAKELASLHSNSLAEYGHENNELHNQITKLTREIMELKSQIKKLSAANGEGSGTAK</sequence>
<dbReference type="PROSITE" id="PS51999">
    <property type="entry name" value="ZF_GRF"/>
    <property type="match status" value="1"/>
</dbReference>
<feature type="region of interest" description="Disordered" evidence="6">
    <location>
        <begin position="41"/>
        <end position="190"/>
    </location>
</feature>
<organism evidence="8 9">
    <name type="scientific">Arthrobotrys conoides</name>
    <dbReference type="NCBI Taxonomy" id="74498"/>
    <lineage>
        <taxon>Eukaryota</taxon>
        <taxon>Fungi</taxon>
        <taxon>Dikarya</taxon>
        <taxon>Ascomycota</taxon>
        <taxon>Pezizomycotina</taxon>
        <taxon>Orbiliomycetes</taxon>
        <taxon>Orbiliales</taxon>
        <taxon>Orbiliaceae</taxon>
        <taxon>Arthrobotrys</taxon>
    </lineage>
</organism>
<feature type="compositionally biased region" description="Low complexity" evidence="6">
    <location>
        <begin position="72"/>
        <end position="87"/>
    </location>
</feature>
<proteinExistence type="predicted"/>
<dbReference type="InterPro" id="IPR010666">
    <property type="entry name" value="Znf_GRF"/>
</dbReference>
<feature type="compositionally biased region" description="Pro residues" evidence="6">
    <location>
        <begin position="464"/>
        <end position="477"/>
    </location>
</feature>